<dbReference type="EMBL" id="VWXF01000001">
    <property type="protein sequence ID" value="NIF20549.1"/>
    <property type="molecule type" value="Genomic_DNA"/>
</dbReference>
<evidence type="ECO:0000256" key="4">
    <source>
        <dbReference type="ARBA" id="ARBA00022525"/>
    </source>
</evidence>
<keyword evidence="5" id="KW-0732">Signal</keyword>
<evidence type="ECO:0000256" key="1">
    <source>
        <dbReference type="ARBA" id="ARBA00004196"/>
    </source>
</evidence>
<reference evidence="8 9" key="1">
    <citation type="journal article" date="2019" name="bioRxiv">
        <title>Bacteria contribute to plant secondary compound degradation in a generalist herbivore system.</title>
        <authorList>
            <person name="Francoeur C.B."/>
            <person name="Khadempour L."/>
            <person name="Moreira-Soto R.D."/>
            <person name="Gotting K."/>
            <person name="Book A.J."/>
            <person name="Pinto-Tomas A.A."/>
            <person name="Keefover-Ring K."/>
            <person name="Currie C.R."/>
        </authorList>
    </citation>
    <scope>NUCLEOTIDE SEQUENCE [LARGE SCALE GENOMIC DNA]</scope>
    <source>
        <strain evidence="8">Acro-835</strain>
    </source>
</reference>
<comment type="caution">
    <text evidence="8">The sequence shown here is derived from an EMBL/GenBank/DDBJ whole genome shotgun (WGS) entry which is preliminary data.</text>
</comment>
<evidence type="ECO:0000256" key="6">
    <source>
        <dbReference type="ARBA" id="ARBA00023136"/>
    </source>
</evidence>
<sequence length="25" mass="2571">MSSLQVPGTVYGGAIYAVDITLVES</sequence>
<dbReference type="Proteomes" id="UP001515683">
    <property type="component" value="Unassembled WGS sequence"/>
</dbReference>
<protein>
    <submittedName>
        <fullName evidence="8">Uncharacterized protein</fullName>
    </submittedName>
</protein>
<comment type="subcellular location">
    <subcellularLocation>
        <location evidence="1">Cell envelope</location>
    </subcellularLocation>
    <subcellularLocation>
        <location evidence="2">Cell outer membrane</location>
    </subcellularLocation>
    <subcellularLocation>
        <location evidence="3">Secreted</location>
    </subcellularLocation>
</comment>
<name>A0ABX0RAP4_9GAMM</name>
<evidence type="ECO:0000313" key="9">
    <source>
        <dbReference type="Proteomes" id="UP001515683"/>
    </source>
</evidence>
<evidence type="ECO:0000256" key="5">
    <source>
        <dbReference type="ARBA" id="ARBA00022729"/>
    </source>
</evidence>
<evidence type="ECO:0000256" key="2">
    <source>
        <dbReference type="ARBA" id="ARBA00004442"/>
    </source>
</evidence>
<evidence type="ECO:0000256" key="7">
    <source>
        <dbReference type="ARBA" id="ARBA00023237"/>
    </source>
</evidence>
<evidence type="ECO:0000256" key="3">
    <source>
        <dbReference type="ARBA" id="ARBA00004613"/>
    </source>
</evidence>
<accession>A0ABX0RAP4</accession>
<keyword evidence="9" id="KW-1185">Reference proteome</keyword>
<organism evidence="8 9">
    <name type="scientific">Candidatus Pantoea multigeneris</name>
    <dbReference type="NCBI Taxonomy" id="2608357"/>
    <lineage>
        <taxon>Bacteria</taxon>
        <taxon>Pseudomonadati</taxon>
        <taxon>Pseudomonadota</taxon>
        <taxon>Gammaproteobacteria</taxon>
        <taxon>Enterobacterales</taxon>
        <taxon>Erwiniaceae</taxon>
        <taxon>Pantoea</taxon>
    </lineage>
</organism>
<gene>
    <name evidence="8" type="ORF">F3J40_02810</name>
</gene>
<keyword evidence="4" id="KW-0964">Secreted</keyword>
<keyword evidence="7" id="KW-0998">Cell outer membrane</keyword>
<keyword evidence="6" id="KW-0472">Membrane</keyword>
<dbReference type="InterPro" id="IPR003368">
    <property type="entry name" value="POMP_repeat"/>
</dbReference>
<dbReference type="NCBIfam" id="TIGR01376">
    <property type="entry name" value="POMP_repeat"/>
    <property type="match status" value="1"/>
</dbReference>
<evidence type="ECO:0000313" key="8">
    <source>
        <dbReference type="EMBL" id="NIF20549.1"/>
    </source>
</evidence>
<proteinExistence type="predicted"/>